<dbReference type="Pfam" id="PF07963">
    <property type="entry name" value="N_methyl"/>
    <property type="match status" value="1"/>
</dbReference>
<keyword evidence="2" id="KW-1133">Transmembrane helix</keyword>
<dbReference type="InterPro" id="IPR012902">
    <property type="entry name" value="N_methyl_site"/>
</dbReference>
<evidence type="ECO:0000313" key="3">
    <source>
        <dbReference type="EMBL" id="MBB5031675.1"/>
    </source>
</evidence>
<keyword evidence="4" id="KW-1185">Reference proteome</keyword>
<dbReference type="Gene3D" id="3.30.700.10">
    <property type="entry name" value="Glycoprotein, Type 4 Pilin"/>
    <property type="match status" value="1"/>
</dbReference>
<dbReference type="AlphaFoldDB" id="A0A7W7Y8X4"/>
<feature type="region of interest" description="Disordered" evidence="1">
    <location>
        <begin position="132"/>
        <end position="159"/>
    </location>
</feature>
<name>A0A7W7Y8X4_9BACT</name>
<accession>A0A7W7Y8X4</accession>
<gene>
    <name evidence="3" type="ORF">HNQ65_001243</name>
</gene>
<dbReference type="Proteomes" id="UP000590740">
    <property type="component" value="Unassembled WGS sequence"/>
</dbReference>
<dbReference type="PROSITE" id="PS00409">
    <property type="entry name" value="PROKAR_NTER_METHYL"/>
    <property type="match status" value="1"/>
</dbReference>
<dbReference type="NCBIfam" id="TIGR02532">
    <property type="entry name" value="IV_pilin_GFxxxE"/>
    <property type="match status" value="1"/>
</dbReference>
<keyword evidence="2" id="KW-0472">Membrane</keyword>
<feature type="region of interest" description="Disordered" evidence="1">
    <location>
        <begin position="1"/>
        <end position="22"/>
    </location>
</feature>
<dbReference type="EMBL" id="JACHIG010000002">
    <property type="protein sequence ID" value="MBB5031675.1"/>
    <property type="molecule type" value="Genomic_DNA"/>
</dbReference>
<dbReference type="SUPFAM" id="SSF54523">
    <property type="entry name" value="Pili subunits"/>
    <property type="match status" value="1"/>
</dbReference>
<organism evidence="3 4">
    <name type="scientific">Prosthecobacter vanneervenii</name>
    <dbReference type="NCBI Taxonomy" id="48466"/>
    <lineage>
        <taxon>Bacteria</taxon>
        <taxon>Pseudomonadati</taxon>
        <taxon>Verrucomicrobiota</taxon>
        <taxon>Verrucomicrobiia</taxon>
        <taxon>Verrucomicrobiales</taxon>
        <taxon>Verrucomicrobiaceae</taxon>
        <taxon>Prosthecobacter</taxon>
    </lineage>
</organism>
<dbReference type="InterPro" id="IPR045584">
    <property type="entry name" value="Pilin-like"/>
</dbReference>
<proteinExistence type="predicted"/>
<comment type="caution">
    <text evidence="3">The sequence shown here is derived from an EMBL/GenBank/DDBJ whole genome shotgun (WGS) entry which is preliminary data.</text>
</comment>
<protein>
    <submittedName>
        <fullName evidence="3">Prepilin-type N-terminal cleavage/methylation domain-containing protein</fullName>
    </submittedName>
</protein>
<feature type="transmembrane region" description="Helical" evidence="2">
    <location>
        <begin position="35"/>
        <end position="56"/>
    </location>
</feature>
<evidence type="ECO:0000256" key="2">
    <source>
        <dbReference type="SAM" id="Phobius"/>
    </source>
</evidence>
<keyword evidence="2" id="KW-0812">Transmembrane</keyword>
<reference evidence="3 4" key="1">
    <citation type="submission" date="2020-08" db="EMBL/GenBank/DDBJ databases">
        <title>Genomic Encyclopedia of Type Strains, Phase IV (KMG-IV): sequencing the most valuable type-strain genomes for metagenomic binning, comparative biology and taxonomic classification.</title>
        <authorList>
            <person name="Goeker M."/>
        </authorList>
    </citation>
    <scope>NUCLEOTIDE SEQUENCE [LARGE SCALE GENOMIC DNA]</scope>
    <source>
        <strain evidence="3 4">DSM 12252</strain>
    </source>
</reference>
<evidence type="ECO:0000313" key="4">
    <source>
        <dbReference type="Proteomes" id="UP000590740"/>
    </source>
</evidence>
<evidence type="ECO:0000256" key="1">
    <source>
        <dbReference type="SAM" id="MobiDB-lite"/>
    </source>
</evidence>
<dbReference type="RefSeq" id="WP_184338611.1">
    <property type="nucleotide sequence ID" value="NZ_JACHIG010000002.1"/>
</dbReference>
<sequence>MKQACRSLKTSPDASAHPASRHCPFTPQRHAGFTLVEIVIALTIVAVLAAATVPMLKGFQDERLAREPITALLKLAREARMRAMKEKRPYQVAFHASGFTASRYFNPYLQLAELNEFLTAGESSTVVESTVEEGDKTDIDSGGNVKATELPLAPPPPKYDEHWSEKYELPKEVKYQIQHWYDAEPTLIEGEVVKLWVFQPSGVCQPLKIHVEGTSSVYDVEFAALTADIVKETVDFR</sequence>